<dbReference type="AlphaFoldDB" id="A0A193QKB1"/>
<dbReference type="PRINTS" id="PR00469">
    <property type="entry name" value="PNDRDTASEII"/>
</dbReference>
<protein>
    <submittedName>
        <fullName evidence="1">FAD dependent oxidoreductase</fullName>
    </submittedName>
</protein>
<gene>
    <name evidence="1" type="ORF">SGGMMB4_03568</name>
</gene>
<evidence type="ECO:0000313" key="2">
    <source>
        <dbReference type="Proteomes" id="UP000245838"/>
    </source>
</evidence>
<dbReference type="InterPro" id="IPR036188">
    <property type="entry name" value="FAD/NAD-bd_sf"/>
</dbReference>
<reference evidence="1 2" key="1">
    <citation type="submission" date="2015-05" db="EMBL/GenBank/DDBJ databases">
        <authorList>
            <person name="Goodhead I."/>
        </authorList>
    </citation>
    <scope>NUCLEOTIDE SEQUENCE [LARGE SCALE GENOMIC DNA]</scope>
    <source>
        <strain evidence="2">morsitans</strain>
    </source>
</reference>
<accession>A0A193QKB1</accession>
<dbReference type="RefSeq" id="WP_166506696.1">
    <property type="nucleotide sequence ID" value="NZ_LN854557.1"/>
</dbReference>
<dbReference type="EMBL" id="LN854557">
    <property type="protein sequence ID" value="CRL45639.1"/>
    <property type="molecule type" value="Genomic_DNA"/>
</dbReference>
<dbReference type="Gene3D" id="3.50.50.60">
    <property type="entry name" value="FAD/NAD(P)-binding domain"/>
    <property type="match status" value="1"/>
</dbReference>
<name>A0A193QKB1_SODGM</name>
<organism evidence="1 2">
    <name type="scientific">Sodalis glossinidius (strain morsitans)</name>
    <dbReference type="NCBI Taxonomy" id="343509"/>
    <lineage>
        <taxon>Bacteria</taxon>
        <taxon>Pseudomonadati</taxon>
        <taxon>Pseudomonadota</taxon>
        <taxon>Gammaproteobacteria</taxon>
        <taxon>Enterobacterales</taxon>
        <taxon>Bruguierivoracaceae</taxon>
        <taxon>Sodalis</taxon>
    </lineage>
</organism>
<dbReference type="SUPFAM" id="SSF51971">
    <property type="entry name" value="Nucleotide-binding domain"/>
    <property type="match status" value="1"/>
</dbReference>
<dbReference type="Proteomes" id="UP000245838">
    <property type="component" value="Chromosome sggmmb4_Chromosome"/>
</dbReference>
<evidence type="ECO:0000313" key="1">
    <source>
        <dbReference type="EMBL" id="CRL45639.1"/>
    </source>
</evidence>
<sequence>MTQSLQSRQPVAIDVLVVGAGSAGVAAAEEGARTLLVDASGSVGGTLAVQLLEHSAGFHNREGHQVVAGFAQRLVDYLEQNGASPGQKSSAREVHIAGWFRQSVPGCARAYVVAIGNQVGVRESRRITSTCFATGEAAAPGGSSRRRHCGSGYYNAAPSSVWTAPEPDGSRGRSGYA</sequence>
<dbReference type="Pfam" id="PF12831">
    <property type="entry name" value="FAD_oxidored"/>
    <property type="match status" value="1"/>
</dbReference>
<proteinExistence type="predicted"/>